<dbReference type="AlphaFoldDB" id="A0A249PFQ8"/>
<dbReference type="KEGG" id="esj:SJ05684_c33680"/>
<accession>A0A249PFQ8</accession>
<proteinExistence type="predicted"/>
<organism evidence="2 3">
    <name type="scientific">Sinorhizobium sojae CCBAU 05684</name>
    <dbReference type="NCBI Taxonomy" id="716928"/>
    <lineage>
        <taxon>Bacteria</taxon>
        <taxon>Pseudomonadati</taxon>
        <taxon>Pseudomonadota</taxon>
        <taxon>Alphaproteobacteria</taxon>
        <taxon>Hyphomicrobiales</taxon>
        <taxon>Rhizobiaceae</taxon>
        <taxon>Sinorhizobium/Ensifer group</taxon>
        <taxon>Sinorhizobium</taxon>
    </lineage>
</organism>
<protein>
    <submittedName>
        <fullName evidence="2">Uncharacterized protein</fullName>
    </submittedName>
</protein>
<gene>
    <name evidence="2" type="ORF">SJ05684_c33680</name>
</gene>
<sequence>MEIVFSILHAILRGLLIGRDEGQLKSRAAIRQVEKRPVVHISCSGGWLRYTAVDKTHSEDKLSRGSTPYPQEAPFRGASQGTDRTQLFGLSVFHGSIWRSSSRARRLCLAQLDEVRIDFNP</sequence>
<feature type="region of interest" description="Disordered" evidence="1">
    <location>
        <begin position="57"/>
        <end position="81"/>
    </location>
</feature>
<evidence type="ECO:0000256" key="1">
    <source>
        <dbReference type="SAM" id="MobiDB-lite"/>
    </source>
</evidence>
<dbReference type="Proteomes" id="UP000217211">
    <property type="component" value="Chromosome"/>
</dbReference>
<keyword evidence="3" id="KW-1185">Reference proteome</keyword>
<evidence type="ECO:0000313" key="3">
    <source>
        <dbReference type="Proteomes" id="UP000217211"/>
    </source>
</evidence>
<reference evidence="2 3" key="1">
    <citation type="submission" date="2017-08" db="EMBL/GenBank/DDBJ databases">
        <title>Multipartite genome sequences of Sinorhizobium species nodulating soybeans.</title>
        <authorList>
            <person name="Tian C.F."/>
        </authorList>
    </citation>
    <scope>NUCLEOTIDE SEQUENCE [LARGE SCALE GENOMIC DNA]</scope>
    <source>
        <strain evidence="2 3">CCBAU 05684</strain>
    </source>
</reference>
<evidence type="ECO:0000313" key="2">
    <source>
        <dbReference type="EMBL" id="ASY64790.1"/>
    </source>
</evidence>
<dbReference type="EMBL" id="CP023067">
    <property type="protein sequence ID" value="ASY64790.1"/>
    <property type="molecule type" value="Genomic_DNA"/>
</dbReference>
<name>A0A249PFQ8_9HYPH</name>